<dbReference type="PANTHER" id="PTHR13360:SF1">
    <property type="entry name" value="ACTIVATING SIGNAL COINTEGRATOR 1 COMPLEX SUBUNIT 1"/>
    <property type="match status" value="1"/>
</dbReference>
<feature type="compositionally biased region" description="Polar residues" evidence="3">
    <location>
        <begin position="75"/>
        <end position="91"/>
    </location>
</feature>
<dbReference type="InterPro" id="IPR009210">
    <property type="entry name" value="ASCC1"/>
</dbReference>
<dbReference type="InterPro" id="IPR036612">
    <property type="entry name" value="KH_dom_type_1_sf"/>
</dbReference>
<dbReference type="PROSITE" id="PS50082">
    <property type="entry name" value="WD_REPEATS_2"/>
    <property type="match status" value="3"/>
</dbReference>
<dbReference type="Gene3D" id="3.90.1140.10">
    <property type="entry name" value="Cyclic phosphodiesterase"/>
    <property type="match status" value="1"/>
</dbReference>
<evidence type="ECO:0000256" key="2">
    <source>
        <dbReference type="PROSITE-ProRule" id="PRU00221"/>
    </source>
</evidence>
<dbReference type="Pfam" id="PF10469">
    <property type="entry name" value="AKAP7_NLS"/>
    <property type="match status" value="1"/>
</dbReference>
<dbReference type="Proteomes" id="UP001168877">
    <property type="component" value="Unassembled WGS sequence"/>
</dbReference>
<dbReference type="PROSITE" id="PS50084">
    <property type="entry name" value="KH_TYPE_1"/>
    <property type="match status" value="1"/>
</dbReference>
<feature type="domain" description="K Homology" evidence="4">
    <location>
        <begin position="586"/>
        <end position="654"/>
    </location>
</feature>
<evidence type="ECO:0000313" key="5">
    <source>
        <dbReference type="EMBL" id="KAK0597600.1"/>
    </source>
</evidence>
<dbReference type="GO" id="GO:0003723">
    <property type="term" value="F:RNA binding"/>
    <property type="evidence" value="ECO:0007669"/>
    <property type="project" value="UniProtKB-UniRule"/>
</dbReference>
<feature type="region of interest" description="Disordered" evidence="3">
    <location>
        <begin position="696"/>
        <end position="719"/>
    </location>
</feature>
<dbReference type="InterPro" id="IPR036322">
    <property type="entry name" value="WD40_repeat_dom_sf"/>
</dbReference>
<dbReference type="InterPro" id="IPR001680">
    <property type="entry name" value="WD40_rpt"/>
</dbReference>
<dbReference type="SUPFAM" id="SSF50978">
    <property type="entry name" value="WD40 repeat-like"/>
    <property type="match status" value="1"/>
</dbReference>
<sequence length="954" mass="106412">MASLDSPNSPPNTSFAIRPSTDQTTTTHHHHHRHNFFHRSLSTKEPPPSSFPFNSTPPRFSTSSLHTSPVSSPHRQYTFTTTTPANHQQQQQLESSYRCVSSILKKDGQMLSIATFNGYVYTGSESNVIRIWKLPEFAECGQLKTKTAMVVALEVSPDRVYAAYGDGRIRVWQRTWDNHALRHIRLATIPRTGGYVRSYIIGKDKTSKHMGPITSLAINISDEILYSSSLDKTVKVWRITDFKCIETIQAHSEPINALAVADDGVLYTASDDATVRAWRRNFYTENQPHTLIITLPAKCSPVKSLTLTPDNDGILYGGCSDGYVHYWYKGWFSGQLQYGGALQGHTHAVMCMASVSNYVISGSADSTSRVWSRDHHQQDTGRHTIVAVLVGHRGPIRCVTAFLGRLGEDPEEEYCTIWTAGPSSGTRPFQHSTLNFGSFELIRNIVDRVLKFSTTYVNSRPVHYFQGKCSYYSFSCNWKMGGAKHKPSAFDGNKKPKTMNLVWRPLSTQSASSEESSVKDVIIESENGNQIEEVHCSISSNVSDTPHAREVADAMDEVTISTLNSSTLQDNVKDKVLEGDSVPSADKHSLSIEIGASVIRFVKGKEGTTQKKIEEEMGVKLIFPLSRKEDSIIIEGISLDNVTRASERIQTIIDEAVKSPALDYSHFVSLPLAIHPELVDKLVNFQNSILGVSDTRLEEDVSGDSNEGTSDNKDKDQQPEIVADVAVELKVEDNNERVKVNIGNIPLVSYAPKASKSSNLSVGAADLGIDKSIFNKPKTFHLTVLMLKLWNKDRVNAATEVLKSISSKVMDALDNRPVFVRLKGLECMKGPLARARVLYIPVEEIGDGDRLRHACQVITDAFTEAGLVLEKDVNQKLKLHATVMNASHRKRMYRTRKFDSSFDARGIFKQFGSEVWGEYLIREAHLSQRFVYDDESGYYHCCASIPFPENMQVD</sequence>
<feature type="repeat" description="WD" evidence="2">
    <location>
        <begin position="206"/>
        <end position="247"/>
    </location>
</feature>
<dbReference type="AlphaFoldDB" id="A0AA39SXA9"/>
<feature type="compositionally biased region" description="Polar residues" evidence="3">
    <location>
        <begin position="1"/>
        <end position="23"/>
    </location>
</feature>
<gene>
    <name evidence="5" type="ORF">LWI29_026792</name>
</gene>
<keyword evidence="2" id="KW-0853">WD repeat</keyword>
<dbReference type="Pfam" id="PF00400">
    <property type="entry name" value="WD40"/>
    <property type="match status" value="3"/>
</dbReference>
<keyword evidence="1" id="KW-0694">RNA-binding</keyword>
<feature type="region of interest" description="Disordered" evidence="3">
    <location>
        <begin position="1"/>
        <end position="91"/>
    </location>
</feature>
<evidence type="ECO:0000313" key="6">
    <source>
        <dbReference type="Proteomes" id="UP001168877"/>
    </source>
</evidence>
<proteinExistence type="predicted"/>
<dbReference type="EMBL" id="JAUESC010000004">
    <property type="protein sequence ID" value="KAK0597600.1"/>
    <property type="molecule type" value="Genomic_DNA"/>
</dbReference>
<reference evidence="5" key="2">
    <citation type="submission" date="2023-06" db="EMBL/GenBank/DDBJ databases">
        <authorList>
            <person name="Swenson N.G."/>
            <person name="Wegrzyn J.L."/>
            <person name="Mcevoy S.L."/>
        </authorList>
    </citation>
    <scope>NUCLEOTIDE SEQUENCE</scope>
    <source>
        <strain evidence="5">NS2018</strain>
        <tissue evidence="5">Leaf</tissue>
    </source>
</reference>
<dbReference type="GO" id="GO:0006307">
    <property type="term" value="P:DNA alkylation repair"/>
    <property type="evidence" value="ECO:0007669"/>
    <property type="project" value="InterPro"/>
</dbReference>
<feature type="compositionally biased region" description="Basic residues" evidence="3">
    <location>
        <begin position="27"/>
        <end position="37"/>
    </location>
</feature>
<accession>A0AA39SXA9</accession>
<feature type="repeat" description="WD" evidence="2">
    <location>
        <begin position="342"/>
        <end position="372"/>
    </location>
</feature>
<evidence type="ECO:0000256" key="1">
    <source>
        <dbReference type="PROSITE-ProRule" id="PRU00117"/>
    </source>
</evidence>
<comment type="caution">
    <text evidence="5">The sequence shown here is derived from an EMBL/GenBank/DDBJ whole genome shotgun (WGS) entry which is preliminary data.</text>
</comment>
<dbReference type="Gene3D" id="2.130.10.10">
    <property type="entry name" value="YVTN repeat-like/Quinoprotein amine dehydrogenase"/>
    <property type="match status" value="2"/>
</dbReference>
<dbReference type="Pfam" id="PF00013">
    <property type="entry name" value="KH_1"/>
    <property type="match status" value="1"/>
</dbReference>
<dbReference type="InterPro" id="IPR004088">
    <property type="entry name" value="KH_dom_type_1"/>
</dbReference>
<evidence type="ECO:0000256" key="3">
    <source>
        <dbReference type="SAM" id="MobiDB-lite"/>
    </source>
</evidence>
<name>A0AA39SXA9_ACESA</name>
<dbReference type="PANTHER" id="PTHR13360">
    <property type="entry name" value="ACTIVATING SIGNAL COINTEGRATOR 1 COMPLEX SUBUNIT 1"/>
    <property type="match status" value="1"/>
</dbReference>
<dbReference type="InterPro" id="IPR015943">
    <property type="entry name" value="WD40/YVTN_repeat-like_dom_sf"/>
</dbReference>
<dbReference type="Gene3D" id="3.30.1370.10">
    <property type="entry name" value="K Homology domain, type 1"/>
    <property type="match status" value="1"/>
</dbReference>
<protein>
    <recommendedName>
        <fullName evidence="4">K Homology domain-containing protein</fullName>
    </recommendedName>
</protein>
<keyword evidence="6" id="KW-1185">Reference proteome</keyword>
<dbReference type="InterPro" id="IPR004087">
    <property type="entry name" value="KH_dom"/>
</dbReference>
<feature type="repeat" description="WD" evidence="2">
    <location>
        <begin position="248"/>
        <end position="278"/>
    </location>
</feature>
<dbReference type="GO" id="GO:0005634">
    <property type="term" value="C:nucleus"/>
    <property type="evidence" value="ECO:0007669"/>
    <property type="project" value="TreeGrafter"/>
</dbReference>
<dbReference type="InterPro" id="IPR019510">
    <property type="entry name" value="AKAP7-like_phosphoesterase"/>
</dbReference>
<dbReference type="SMART" id="SM00322">
    <property type="entry name" value="KH"/>
    <property type="match status" value="1"/>
</dbReference>
<dbReference type="PROSITE" id="PS50294">
    <property type="entry name" value="WD_REPEATS_REGION"/>
    <property type="match status" value="3"/>
</dbReference>
<organism evidence="5 6">
    <name type="scientific">Acer saccharum</name>
    <name type="common">Sugar maple</name>
    <dbReference type="NCBI Taxonomy" id="4024"/>
    <lineage>
        <taxon>Eukaryota</taxon>
        <taxon>Viridiplantae</taxon>
        <taxon>Streptophyta</taxon>
        <taxon>Embryophyta</taxon>
        <taxon>Tracheophyta</taxon>
        <taxon>Spermatophyta</taxon>
        <taxon>Magnoliopsida</taxon>
        <taxon>eudicotyledons</taxon>
        <taxon>Gunneridae</taxon>
        <taxon>Pentapetalae</taxon>
        <taxon>rosids</taxon>
        <taxon>malvids</taxon>
        <taxon>Sapindales</taxon>
        <taxon>Sapindaceae</taxon>
        <taxon>Hippocastanoideae</taxon>
        <taxon>Acereae</taxon>
        <taxon>Acer</taxon>
    </lineage>
</organism>
<dbReference type="SMART" id="SM00320">
    <property type="entry name" value="WD40"/>
    <property type="match status" value="6"/>
</dbReference>
<evidence type="ECO:0000259" key="4">
    <source>
        <dbReference type="SMART" id="SM00322"/>
    </source>
</evidence>
<dbReference type="GO" id="GO:0006355">
    <property type="term" value="P:regulation of DNA-templated transcription"/>
    <property type="evidence" value="ECO:0007669"/>
    <property type="project" value="TreeGrafter"/>
</dbReference>
<feature type="compositionally biased region" description="Low complexity" evidence="3">
    <location>
        <begin position="51"/>
        <end position="74"/>
    </location>
</feature>
<dbReference type="SUPFAM" id="SSF54791">
    <property type="entry name" value="Eukaryotic type KH-domain (KH-domain type I)"/>
    <property type="match status" value="1"/>
</dbReference>
<reference evidence="5" key="1">
    <citation type="journal article" date="2022" name="Plant J.">
        <title>Strategies of tolerance reflected in two North American maple genomes.</title>
        <authorList>
            <person name="McEvoy S.L."/>
            <person name="Sezen U.U."/>
            <person name="Trouern-Trend A."/>
            <person name="McMahon S.M."/>
            <person name="Schaberg P.G."/>
            <person name="Yang J."/>
            <person name="Wegrzyn J.L."/>
            <person name="Swenson N.G."/>
        </authorList>
    </citation>
    <scope>NUCLEOTIDE SEQUENCE</scope>
    <source>
        <strain evidence="5">NS2018</strain>
    </source>
</reference>